<dbReference type="Pfam" id="PF00004">
    <property type="entry name" value="AAA"/>
    <property type="match status" value="1"/>
</dbReference>
<feature type="repeat" description="TPR" evidence="3">
    <location>
        <begin position="716"/>
        <end position="749"/>
    </location>
</feature>
<dbReference type="InterPro" id="IPR019734">
    <property type="entry name" value="TPR_rpt"/>
</dbReference>
<dbReference type="SUPFAM" id="SSF48452">
    <property type="entry name" value="TPR-like"/>
    <property type="match status" value="3"/>
</dbReference>
<dbReference type="GO" id="GO:0043531">
    <property type="term" value="F:ADP binding"/>
    <property type="evidence" value="ECO:0007669"/>
    <property type="project" value="InterPro"/>
</dbReference>
<dbReference type="RefSeq" id="XP_013381237.1">
    <property type="nucleotide sequence ID" value="XM_013525783.1"/>
</dbReference>
<feature type="domain" description="ATPase AAA-type core" evidence="4">
    <location>
        <begin position="227"/>
        <end position="352"/>
    </location>
</feature>
<evidence type="ECO:0000313" key="7">
    <source>
        <dbReference type="RefSeq" id="XP_013381237.1"/>
    </source>
</evidence>
<dbReference type="InterPro" id="IPR003959">
    <property type="entry name" value="ATPase_AAA_core"/>
</dbReference>
<dbReference type="PANTHER" id="PTHR45641:SF1">
    <property type="entry name" value="AAA+ ATPASE DOMAIN-CONTAINING PROTEIN"/>
    <property type="match status" value="1"/>
</dbReference>
<evidence type="ECO:0000256" key="2">
    <source>
        <dbReference type="ARBA" id="ARBA00022803"/>
    </source>
</evidence>
<dbReference type="PROSITE" id="PS50005">
    <property type="entry name" value="TPR"/>
    <property type="match status" value="2"/>
</dbReference>
<dbReference type="PRINTS" id="PR00364">
    <property type="entry name" value="DISEASERSIST"/>
</dbReference>
<organism evidence="6 7">
    <name type="scientific">Lingula anatina</name>
    <name type="common">Brachiopod</name>
    <name type="synonym">Lingula unguis</name>
    <dbReference type="NCBI Taxonomy" id="7574"/>
    <lineage>
        <taxon>Eukaryota</taxon>
        <taxon>Metazoa</taxon>
        <taxon>Spiralia</taxon>
        <taxon>Lophotrochozoa</taxon>
        <taxon>Brachiopoda</taxon>
        <taxon>Linguliformea</taxon>
        <taxon>Lingulata</taxon>
        <taxon>Lingulida</taxon>
        <taxon>Linguloidea</taxon>
        <taxon>Lingulidae</taxon>
        <taxon>Lingula</taxon>
    </lineage>
</organism>
<dbReference type="Gene3D" id="1.10.10.10">
    <property type="entry name" value="Winged helix-like DNA-binding domain superfamily/Winged helix DNA-binding domain"/>
    <property type="match status" value="1"/>
</dbReference>
<dbReference type="STRING" id="7574.A0A1S3H5J2"/>
<dbReference type="AlphaFoldDB" id="A0A1S3H5J2"/>
<dbReference type="InterPro" id="IPR011990">
    <property type="entry name" value="TPR-like_helical_dom_sf"/>
</dbReference>
<dbReference type="Gene3D" id="1.25.40.10">
    <property type="entry name" value="Tetratricopeptide repeat domain"/>
    <property type="match status" value="3"/>
</dbReference>
<dbReference type="Proteomes" id="UP000085678">
    <property type="component" value="Unplaced"/>
</dbReference>
<name>A0A1S3H5J2_LINAN</name>
<dbReference type="OrthoDB" id="1667894at2759"/>
<dbReference type="InterPro" id="IPR036388">
    <property type="entry name" value="WH-like_DNA-bd_sf"/>
</dbReference>
<evidence type="ECO:0000313" key="6">
    <source>
        <dbReference type="Proteomes" id="UP000085678"/>
    </source>
</evidence>
<evidence type="ECO:0000259" key="4">
    <source>
        <dbReference type="Pfam" id="PF00004"/>
    </source>
</evidence>
<dbReference type="KEGG" id="lak:106152267"/>
<accession>A0A1S3H5J2</accession>
<dbReference type="SUPFAM" id="SSF52540">
    <property type="entry name" value="P-loop containing nucleoside triphosphate hydrolases"/>
    <property type="match status" value="1"/>
</dbReference>
<keyword evidence="1" id="KW-0677">Repeat</keyword>
<gene>
    <name evidence="7" type="primary">LOC106152267</name>
</gene>
<evidence type="ECO:0000256" key="3">
    <source>
        <dbReference type="PROSITE-ProRule" id="PRU00339"/>
    </source>
</evidence>
<dbReference type="GeneID" id="106152267"/>
<feature type="domain" description="DZIP3-like HEPN" evidence="5">
    <location>
        <begin position="51"/>
        <end position="187"/>
    </location>
</feature>
<dbReference type="InterPro" id="IPR027417">
    <property type="entry name" value="P-loop_NTPase"/>
</dbReference>
<dbReference type="PANTHER" id="PTHR45641">
    <property type="entry name" value="TETRATRICOPEPTIDE REPEAT PROTEIN (AFU_ORTHOLOGUE AFUA_6G03870)"/>
    <property type="match status" value="1"/>
</dbReference>
<dbReference type="Pfam" id="PF13424">
    <property type="entry name" value="TPR_12"/>
    <property type="match status" value="3"/>
</dbReference>
<dbReference type="InterPro" id="IPR041249">
    <property type="entry name" value="HEPN_DZIP3"/>
</dbReference>
<keyword evidence="2 3" id="KW-0802">TPR repeat</keyword>
<evidence type="ECO:0000256" key="1">
    <source>
        <dbReference type="ARBA" id="ARBA00022737"/>
    </source>
</evidence>
<sequence length="934" mass="105468">MATAAIPRNEIENTMRMGLMIHRSQDVLQDVLSTQLLTTYPGLFDPSNGGKLFDILTDQKANQTLLQLKKMKVLNASQMKLLYPSGNPSTTVTLKDLDVTLTVVLLRNITTLNPKGSWENPPTSDTSMEAQIGRVKKYRNKFSHGGASLTDAAFQTQFTELKALLLSLSTIYSSDDYDKLLTDPLHAAEAPCELISTNLPSRTPELKGRVDLVQKILQHVENDTKLILLTGMGGIGKTSIAVEVGHHRKYVRKDVLHIDMRKVVNLDSVKLSLVQQYHPNQFLKDIYSDYQNKFTQTMSNLATDTLLILDNNDSVLNSHQQEFLQLLEEVMNSSKHITLLCTSRESFSLPSQTTVTIDIPPLGKTSSSEVLWGENTISPTDTETEALGEISEKCGHNPLALKLAATQIKLKTVQKVFEKMKRIKVLPSLQLPNIPASQGMLTCLEMSYETLNDTEKKVFRGLHIFPVAFHSKEVSEILEMDEDECESVLDNLSAKSLLSLVQNTYDLHPLVKEYAEFLAQTDSNEISHTRKKYCDYYIRLMLQLYIVDTVEASLFENMSKLVPHLHMTATLLKMELCTSNIQQKKIKINILQEIANTFHFLFLNEEALSIFQSVEVEMHTKFEGQPTEKAELQNNIGCVLHAMDKGKYKEAHDYYKKCLEIREELLGINHSDTATSYNNIGRVQQSMGKYKEALDYHKKCLEVREALLGPKHPETATTYGHIGCALKAMGKYEEALDYQKKCLKVREELLGPKHPDTASSYNSIGDALQTMDMGEYKEALDYHKTCLKVREELLGSKHPDTATSYDNIACTLKTMAMGKYKESLDNFKICLEVREELQGTKHPDTAVSYNNIGNVLSDMDMGKFKEALDYYKKSEEVMEEVLGPKHPNTAQLYGNIGYLLQIMGDYKGALPYLKRCHKLRKEILGPKHPNTDMS</sequence>
<dbReference type="InParanoid" id="A0A1S3H5J2"/>
<evidence type="ECO:0000259" key="5">
    <source>
        <dbReference type="Pfam" id="PF18738"/>
    </source>
</evidence>
<dbReference type="Pfam" id="PF13374">
    <property type="entry name" value="TPR_10"/>
    <property type="match status" value="1"/>
</dbReference>
<reference evidence="7" key="1">
    <citation type="submission" date="2025-08" db="UniProtKB">
        <authorList>
            <consortium name="RefSeq"/>
        </authorList>
    </citation>
    <scope>IDENTIFICATION</scope>
    <source>
        <tissue evidence="7">Gonads</tissue>
    </source>
</reference>
<feature type="repeat" description="TPR" evidence="3">
    <location>
        <begin position="674"/>
        <end position="707"/>
    </location>
</feature>
<dbReference type="SMART" id="SM00028">
    <property type="entry name" value="TPR"/>
    <property type="match status" value="7"/>
</dbReference>
<dbReference type="Pfam" id="PF18738">
    <property type="entry name" value="HEPN_DZIP3"/>
    <property type="match status" value="1"/>
</dbReference>
<protein>
    <submittedName>
        <fullName evidence="7">Nephrocystin-3-like</fullName>
    </submittedName>
</protein>
<dbReference type="Pfam" id="PF13181">
    <property type="entry name" value="TPR_8"/>
    <property type="match status" value="1"/>
</dbReference>
<proteinExistence type="predicted"/>
<dbReference type="Gene3D" id="3.40.50.300">
    <property type="entry name" value="P-loop containing nucleotide triphosphate hydrolases"/>
    <property type="match status" value="1"/>
</dbReference>
<keyword evidence="6" id="KW-1185">Reference proteome</keyword>